<reference evidence="3" key="1">
    <citation type="journal article" date="2018" name="Front. Microbiol.">
        <title>Genome-Based Analysis Reveals the Taxonomy and Diversity of the Family Idiomarinaceae.</title>
        <authorList>
            <person name="Liu Y."/>
            <person name="Lai Q."/>
            <person name="Shao Z."/>
        </authorList>
    </citation>
    <scope>NUCLEOTIDE SEQUENCE [LARGE SCALE GENOMIC DNA]</scope>
    <source>
        <strain evidence="3">CVS-6</strain>
    </source>
</reference>
<protein>
    <submittedName>
        <fullName evidence="2">Amidase</fullName>
        <ecNumber evidence="2">3.5.1.4</ecNumber>
    </submittedName>
</protein>
<dbReference type="GO" id="GO:0004040">
    <property type="term" value="F:amidase activity"/>
    <property type="evidence" value="ECO:0007669"/>
    <property type="project" value="UniProtKB-EC"/>
</dbReference>
<dbReference type="SUPFAM" id="SSF75304">
    <property type="entry name" value="Amidase signature (AS) enzymes"/>
    <property type="match status" value="1"/>
</dbReference>
<dbReference type="EMBL" id="PIPY01000006">
    <property type="protein sequence ID" value="RUO60531.1"/>
    <property type="molecule type" value="Genomic_DNA"/>
</dbReference>
<dbReference type="Gene3D" id="3.90.1300.10">
    <property type="entry name" value="Amidase signature (AS) domain"/>
    <property type="match status" value="1"/>
</dbReference>
<sequence length="523" mass="56852">MTSDSGKSYQTNWRRLLVGLSHTDAIAPGEPDFSFTDITLDKLQEAMQNRELNAQQVVRHYYRQIVRHNEEGADLRAVNQLLPLTDALEIARKLDTEREQGNVRGKLHGIPVLLKDNIDTADGLPNTAGSLLLKEHFPERDAPLVEKLRAAGAIIIGKANLTEWANFRSSGASSGWSSLGGMIKNPYDTTRSTCGSSGGSACAVSSNLIPVAVGSETDGSLVCPAATTGIVAIKPTLGLISHKGIIPIAPSQDTAGPMARTVRDAVYLLDVLVERNADDKRSPSFSEHLKVAGLQGKRIGVARNLMGYHTDLDAAFEKQLNVLRDAGAEIIEEVEFCSEHDWSEDELIVLLHEFKYSIQDYFSQHPQARYHNLDELIAATQQYGEVLMPFFGQQIFALADLRTDEQQADYEAALARAKDAAGKNGIDATLKRHQLDLLIAPTTSPAWKIDVINGDHYLGSASSPAAVAGYPHITVPMGFIGHLPVGMSFFAGAGADALLIEAAYAYEQVSQQRRAPALLPREH</sequence>
<dbReference type="RefSeq" id="WP_126754477.1">
    <property type="nucleotide sequence ID" value="NZ_PIPY01000006.1"/>
</dbReference>
<evidence type="ECO:0000259" key="1">
    <source>
        <dbReference type="Pfam" id="PF01425"/>
    </source>
</evidence>
<accession>A0A432YHU2</accession>
<dbReference type="Proteomes" id="UP000288259">
    <property type="component" value="Unassembled WGS sequence"/>
</dbReference>
<dbReference type="InterPro" id="IPR036928">
    <property type="entry name" value="AS_sf"/>
</dbReference>
<dbReference type="OrthoDB" id="9811471at2"/>
<gene>
    <name evidence="2" type="ORF">CWI71_06600</name>
</gene>
<dbReference type="InterPro" id="IPR023631">
    <property type="entry name" value="Amidase_dom"/>
</dbReference>
<name>A0A432YHU2_9GAMM</name>
<feature type="domain" description="Amidase" evidence="1">
    <location>
        <begin position="57"/>
        <end position="499"/>
    </location>
</feature>
<organism evidence="2 3">
    <name type="scientific">Pseudidiomarina insulisalsae</name>
    <dbReference type="NCBI Taxonomy" id="575789"/>
    <lineage>
        <taxon>Bacteria</taxon>
        <taxon>Pseudomonadati</taxon>
        <taxon>Pseudomonadota</taxon>
        <taxon>Gammaproteobacteria</taxon>
        <taxon>Alteromonadales</taxon>
        <taxon>Idiomarinaceae</taxon>
        <taxon>Pseudidiomarina</taxon>
    </lineage>
</organism>
<dbReference type="PANTHER" id="PTHR42678:SF34">
    <property type="entry name" value="OS04G0183300 PROTEIN"/>
    <property type="match status" value="1"/>
</dbReference>
<keyword evidence="3" id="KW-1185">Reference proteome</keyword>
<dbReference type="NCBIfam" id="NF006006">
    <property type="entry name" value="PRK08137.1"/>
    <property type="match status" value="1"/>
</dbReference>
<keyword evidence="2" id="KW-0378">Hydrolase</keyword>
<dbReference type="AlphaFoldDB" id="A0A432YHU2"/>
<proteinExistence type="predicted"/>
<dbReference type="EC" id="3.5.1.4" evidence="2"/>
<dbReference type="Pfam" id="PF01425">
    <property type="entry name" value="Amidase"/>
    <property type="match status" value="1"/>
</dbReference>
<evidence type="ECO:0000313" key="2">
    <source>
        <dbReference type="EMBL" id="RUO60531.1"/>
    </source>
</evidence>
<comment type="caution">
    <text evidence="2">The sequence shown here is derived from an EMBL/GenBank/DDBJ whole genome shotgun (WGS) entry which is preliminary data.</text>
</comment>
<dbReference type="PANTHER" id="PTHR42678">
    <property type="entry name" value="AMIDASE"/>
    <property type="match status" value="1"/>
</dbReference>
<evidence type="ECO:0000313" key="3">
    <source>
        <dbReference type="Proteomes" id="UP000288259"/>
    </source>
</evidence>